<evidence type="ECO:0000256" key="2">
    <source>
        <dbReference type="ARBA" id="ARBA00022692"/>
    </source>
</evidence>
<feature type="transmembrane region" description="Helical" evidence="5">
    <location>
        <begin position="365"/>
        <end position="385"/>
    </location>
</feature>
<dbReference type="InterPro" id="IPR002293">
    <property type="entry name" value="AA/rel_permease1"/>
</dbReference>
<feature type="transmembrane region" description="Helical" evidence="5">
    <location>
        <begin position="391"/>
        <end position="412"/>
    </location>
</feature>
<dbReference type="STRING" id="1921764.BSR28_04440"/>
<dbReference type="Proteomes" id="UP000186785">
    <property type="component" value="Unassembled WGS sequence"/>
</dbReference>
<accession>A0A1Q5PJB9</accession>
<keyword evidence="3 5" id="KW-1133">Transmembrane helix</keyword>
<proteinExistence type="predicted"/>
<evidence type="ECO:0000313" key="7">
    <source>
        <dbReference type="EMBL" id="OKL45987.1"/>
    </source>
</evidence>
<evidence type="ECO:0000256" key="1">
    <source>
        <dbReference type="ARBA" id="ARBA00004141"/>
    </source>
</evidence>
<reference evidence="7 8" key="1">
    <citation type="submission" date="2016-11" db="EMBL/GenBank/DDBJ databases">
        <title>Actinomyces gypaetusis sp. nov. isolated from the vulture Gypaetus barbatus in Qinghai Tibet Plateau China.</title>
        <authorList>
            <person name="Meng X."/>
        </authorList>
    </citation>
    <scope>NUCLEOTIDE SEQUENCE [LARGE SCALE GENOMIC DNA]</scope>
    <source>
        <strain evidence="7 8">VUL4_2</strain>
    </source>
</reference>
<dbReference type="PANTHER" id="PTHR47704">
    <property type="entry name" value="POTASSIUM TRANSPORTER KIMA"/>
    <property type="match status" value="1"/>
</dbReference>
<sequence length="656" mass="70851">MVGKPVRSSQLSQTLLPKSLALPAFAADALSSIAYAPDEIFLTLAIAGVGATLLSPWIAVAVAVLLGIVVLSYRQTVHAYPEGGGDYHVVTKNLGHQPGLIVASALVVDYFLTVAVSISAGATYLTTTFDNLAPYRTLIALGIVALLVLAHLRGLRESSLGFAIPTYFYMAVVFVLVAVGLIKESHGTLGQAPTAAYDLIPDPAYSGTVMALGGMILVARAFSSGCVMLTGVEAVSNGVPAFQKPKSKNAATTLGLIGVISIGMLLSVVHLATVTGVKYVENPSKQLLLNGEPVASDLVLDPVLGQLAGVVFNDNRTASIIVSVATGLILLLAANTAFNGFPVLASVLSRDSFLPHQLYKRGDRLSYSNGILALGGGAMLLIFVLEGNVTTLVHMYIVGVFISFTLSQFGMVKHWKRALRTEIDAVKRSRYKRSQIINTIGYLATGFVLLIVFLTRFTQGAWAALVLMALLYTLMLVISRHYQKTKAELTAPDLAASRILPSRVHAVVLVSSLNRPAMRAISYARASNPTSAEILSVSLEESEMSTLKSQWELSGLPVPLTFVDSPYRDITRPVLRYIRNWRRRNPSDLVVVYIPEYLVEHWWQNILHNHTALRLKTSLLFTPGVVVCAVPWRLGHENRDTSLVKIIKPGKEQNES</sequence>
<dbReference type="Gene3D" id="1.20.1740.10">
    <property type="entry name" value="Amino acid/polyamine transporter I"/>
    <property type="match status" value="1"/>
</dbReference>
<evidence type="ECO:0000313" key="8">
    <source>
        <dbReference type="Proteomes" id="UP000186785"/>
    </source>
</evidence>
<gene>
    <name evidence="7" type="ORF">BSR29_08385</name>
</gene>
<feature type="chain" id="PRO_5012524710" evidence="6">
    <location>
        <begin position="27"/>
        <end position="656"/>
    </location>
</feature>
<keyword evidence="7" id="KW-0238">DNA-binding</keyword>
<feature type="signal peptide" evidence="6">
    <location>
        <begin position="1"/>
        <end position="26"/>
    </location>
</feature>
<keyword evidence="6" id="KW-0732">Signal</keyword>
<dbReference type="PANTHER" id="PTHR47704:SF1">
    <property type="entry name" value="POTASSIUM TRANSPORTER KIMA"/>
    <property type="match status" value="1"/>
</dbReference>
<feature type="transmembrane region" description="Helical" evidence="5">
    <location>
        <begin position="320"/>
        <end position="344"/>
    </location>
</feature>
<dbReference type="InterPro" id="IPR053153">
    <property type="entry name" value="APC_K+_Transporter"/>
</dbReference>
<keyword evidence="4 5" id="KW-0472">Membrane</keyword>
<feature type="transmembrane region" description="Helical" evidence="5">
    <location>
        <begin position="209"/>
        <end position="232"/>
    </location>
</feature>
<dbReference type="EMBL" id="MQSV01000007">
    <property type="protein sequence ID" value="OKL45987.1"/>
    <property type="molecule type" value="Genomic_DNA"/>
</dbReference>
<dbReference type="GO" id="GO:0003677">
    <property type="term" value="F:DNA binding"/>
    <property type="evidence" value="ECO:0007669"/>
    <property type="project" value="UniProtKB-KW"/>
</dbReference>
<comment type="subcellular location">
    <subcellularLocation>
        <location evidence="1">Membrane</location>
        <topology evidence="1">Multi-pass membrane protein</topology>
    </subcellularLocation>
</comment>
<dbReference type="GO" id="GO:0022857">
    <property type="term" value="F:transmembrane transporter activity"/>
    <property type="evidence" value="ECO:0007669"/>
    <property type="project" value="InterPro"/>
</dbReference>
<feature type="transmembrane region" description="Helical" evidence="5">
    <location>
        <begin position="253"/>
        <end position="273"/>
    </location>
</feature>
<feature type="transmembrane region" description="Helical" evidence="5">
    <location>
        <begin position="100"/>
        <end position="126"/>
    </location>
</feature>
<comment type="caution">
    <text evidence="7">The sequence shown here is derived from an EMBL/GenBank/DDBJ whole genome shotgun (WGS) entry which is preliminary data.</text>
</comment>
<feature type="transmembrane region" description="Helical" evidence="5">
    <location>
        <begin position="460"/>
        <end position="478"/>
    </location>
</feature>
<evidence type="ECO:0000256" key="6">
    <source>
        <dbReference type="SAM" id="SignalP"/>
    </source>
</evidence>
<feature type="transmembrane region" description="Helical" evidence="5">
    <location>
        <begin position="162"/>
        <end position="182"/>
    </location>
</feature>
<dbReference type="Pfam" id="PF13520">
    <property type="entry name" value="AA_permease_2"/>
    <property type="match status" value="1"/>
</dbReference>
<feature type="transmembrane region" description="Helical" evidence="5">
    <location>
        <begin position="132"/>
        <end position="150"/>
    </location>
</feature>
<organism evidence="7 8">
    <name type="scientific">Boudabousia liubingyangii</name>
    <dbReference type="NCBI Taxonomy" id="1921764"/>
    <lineage>
        <taxon>Bacteria</taxon>
        <taxon>Bacillati</taxon>
        <taxon>Actinomycetota</taxon>
        <taxon>Actinomycetes</taxon>
        <taxon>Actinomycetales</taxon>
        <taxon>Actinomycetaceae</taxon>
        <taxon>Boudabousia</taxon>
    </lineage>
</organism>
<keyword evidence="2 5" id="KW-0812">Transmembrane</keyword>
<protein>
    <submittedName>
        <fullName evidence="7">DNA-binding protein</fullName>
    </submittedName>
</protein>
<feature type="transmembrane region" description="Helical" evidence="5">
    <location>
        <begin position="436"/>
        <end position="454"/>
    </location>
</feature>
<keyword evidence="8" id="KW-1185">Reference proteome</keyword>
<evidence type="ECO:0000256" key="4">
    <source>
        <dbReference type="ARBA" id="ARBA00023136"/>
    </source>
</evidence>
<name>A0A1Q5PJB9_9ACTO</name>
<feature type="transmembrane region" description="Helical" evidence="5">
    <location>
        <begin position="42"/>
        <end position="71"/>
    </location>
</feature>
<evidence type="ECO:0000256" key="5">
    <source>
        <dbReference type="SAM" id="Phobius"/>
    </source>
</evidence>
<evidence type="ECO:0000256" key="3">
    <source>
        <dbReference type="ARBA" id="ARBA00022989"/>
    </source>
</evidence>
<dbReference type="GO" id="GO:0016020">
    <property type="term" value="C:membrane"/>
    <property type="evidence" value="ECO:0007669"/>
    <property type="project" value="UniProtKB-SubCell"/>
</dbReference>
<dbReference type="AlphaFoldDB" id="A0A1Q5PJB9"/>